<reference evidence="1" key="1">
    <citation type="submission" date="2021-01" db="EMBL/GenBank/DDBJ databases">
        <title>Adiantum capillus-veneris genome.</title>
        <authorList>
            <person name="Fang Y."/>
            <person name="Liao Q."/>
        </authorList>
    </citation>
    <scope>NUCLEOTIDE SEQUENCE</scope>
    <source>
        <strain evidence="1">H3</strain>
        <tissue evidence="1">Leaf</tissue>
    </source>
</reference>
<dbReference type="AlphaFoldDB" id="A0A9D4UD72"/>
<proteinExistence type="predicted"/>
<organism evidence="1 2">
    <name type="scientific">Adiantum capillus-veneris</name>
    <name type="common">Maidenhair fern</name>
    <dbReference type="NCBI Taxonomy" id="13818"/>
    <lineage>
        <taxon>Eukaryota</taxon>
        <taxon>Viridiplantae</taxon>
        <taxon>Streptophyta</taxon>
        <taxon>Embryophyta</taxon>
        <taxon>Tracheophyta</taxon>
        <taxon>Polypodiopsida</taxon>
        <taxon>Polypodiidae</taxon>
        <taxon>Polypodiales</taxon>
        <taxon>Pteridineae</taxon>
        <taxon>Pteridaceae</taxon>
        <taxon>Vittarioideae</taxon>
        <taxon>Adiantum</taxon>
    </lineage>
</organism>
<comment type="caution">
    <text evidence="1">The sequence shown here is derived from an EMBL/GenBank/DDBJ whole genome shotgun (WGS) entry which is preliminary data.</text>
</comment>
<protein>
    <submittedName>
        <fullName evidence="1">Uncharacterized protein</fullName>
    </submittedName>
</protein>
<accession>A0A9D4UD72</accession>
<keyword evidence="2" id="KW-1185">Reference proteome</keyword>
<gene>
    <name evidence="1" type="ORF">GOP47_0018435</name>
</gene>
<evidence type="ECO:0000313" key="2">
    <source>
        <dbReference type="Proteomes" id="UP000886520"/>
    </source>
</evidence>
<name>A0A9D4UD72_ADICA</name>
<sequence>MQVVFEAASRGSFLAFPEASSEAVLLCILEEEQMYSDKTKAHFHRVITLAQKAQGGVVSLDIIHIVKNRQSHQQQPTDDAKVLMAEAATNFCLLKVCQGSKSTSCQSTIIYPQIY</sequence>
<dbReference type="EMBL" id="JABFUD020000018">
    <property type="protein sequence ID" value="KAI5065811.1"/>
    <property type="molecule type" value="Genomic_DNA"/>
</dbReference>
<evidence type="ECO:0000313" key="1">
    <source>
        <dbReference type="EMBL" id="KAI5065811.1"/>
    </source>
</evidence>
<dbReference type="Proteomes" id="UP000886520">
    <property type="component" value="Chromosome 18"/>
</dbReference>